<dbReference type="OrthoDB" id="2149815at2"/>
<dbReference type="RefSeq" id="WP_057745791.1">
    <property type="nucleotide sequence ID" value="NZ_BJLU01000002.1"/>
</dbReference>
<evidence type="ECO:0000256" key="1">
    <source>
        <dbReference type="SAM" id="Coils"/>
    </source>
</evidence>
<feature type="compositionally biased region" description="Low complexity" evidence="2">
    <location>
        <begin position="185"/>
        <end position="195"/>
    </location>
</feature>
<evidence type="ECO:0000313" key="3">
    <source>
        <dbReference type="EMBL" id="KRN46670.1"/>
    </source>
</evidence>
<feature type="compositionally biased region" description="Low complexity" evidence="2">
    <location>
        <begin position="136"/>
        <end position="154"/>
    </location>
</feature>
<sequence length="195" mass="21173">MRKFIVALVAILAMIGVGVFSYQYVQNKNYDETIKAAQKAVKAQDWRKAETDYKQAQSIKMTPETRTAETQLSHAIKAQDAVDDENWHLAQSQYRTALEVDDGLTNINSAIQEALNEVNRKNEAAEKASQASAAQASAASAASESAARESYAAQDRAESMAKKQASEAAAKAKAHSKSHTDTKTSHTSSTSHSDH</sequence>
<name>A0A0R2H2N1_WEIVI</name>
<organism evidence="3 4">
    <name type="scientific">Weissella viridescens</name>
    <name type="common">Lactobacillus viridescens</name>
    <dbReference type="NCBI Taxonomy" id="1629"/>
    <lineage>
        <taxon>Bacteria</taxon>
        <taxon>Bacillati</taxon>
        <taxon>Bacillota</taxon>
        <taxon>Bacilli</taxon>
        <taxon>Lactobacillales</taxon>
        <taxon>Lactobacillaceae</taxon>
        <taxon>Weissella</taxon>
    </lineage>
</organism>
<comment type="caution">
    <text evidence="3">The sequence shown here is derived from an EMBL/GenBank/DDBJ whole genome shotgun (WGS) entry which is preliminary data.</text>
</comment>
<keyword evidence="4" id="KW-1185">Reference proteome</keyword>
<proteinExistence type="predicted"/>
<gene>
    <name evidence="3" type="ORF">IV50_GL000955</name>
</gene>
<evidence type="ECO:0000313" key="4">
    <source>
        <dbReference type="Proteomes" id="UP000051992"/>
    </source>
</evidence>
<feature type="compositionally biased region" description="Basic and acidic residues" evidence="2">
    <location>
        <begin position="155"/>
        <end position="165"/>
    </location>
</feature>
<feature type="coiled-coil region" evidence="1">
    <location>
        <begin position="104"/>
        <end position="135"/>
    </location>
</feature>
<evidence type="ECO:0000256" key="2">
    <source>
        <dbReference type="SAM" id="MobiDB-lite"/>
    </source>
</evidence>
<reference evidence="3 4" key="1">
    <citation type="journal article" date="2015" name="Genome Announc.">
        <title>Expanding the biotechnology potential of lactobacilli through comparative genomics of 213 strains and associated genera.</title>
        <authorList>
            <person name="Sun Z."/>
            <person name="Harris H.M."/>
            <person name="McCann A."/>
            <person name="Guo C."/>
            <person name="Argimon S."/>
            <person name="Zhang W."/>
            <person name="Yang X."/>
            <person name="Jeffery I.B."/>
            <person name="Cooney J.C."/>
            <person name="Kagawa T.F."/>
            <person name="Liu W."/>
            <person name="Song Y."/>
            <person name="Salvetti E."/>
            <person name="Wrobel A."/>
            <person name="Rasinkangas P."/>
            <person name="Parkhill J."/>
            <person name="Rea M.C."/>
            <person name="O'Sullivan O."/>
            <person name="Ritari J."/>
            <person name="Douillard F.P."/>
            <person name="Paul Ross R."/>
            <person name="Yang R."/>
            <person name="Briner A.E."/>
            <person name="Felis G.E."/>
            <person name="de Vos W.M."/>
            <person name="Barrangou R."/>
            <person name="Klaenhammer T.R."/>
            <person name="Caufield P.W."/>
            <person name="Cui Y."/>
            <person name="Zhang H."/>
            <person name="O'Toole P.W."/>
        </authorList>
    </citation>
    <scope>NUCLEOTIDE SEQUENCE [LARGE SCALE GENOMIC DNA]</scope>
    <source>
        <strain evidence="3 4">DSM 20410</strain>
    </source>
</reference>
<accession>A0A0R2H2N1</accession>
<dbReference type="Proteomes" id="UP000051992">
    <property type="component" value="Unassembled WGS sequence"/>
</dbReference>
<keyword evidence="1" id="KW-0175">Coiled coil</keyword>
<feature type="region of interest" description="Disordered" evidence="2">
    <location>
        <begin position="136"/>
        <end position="195"/>
    </location>
</feature>
<dbReference type="PATRIC" id="fig|1629.5.peg.962"/>
<protein>
    <submittedName>
        <fullName evidence="3">Uncharacterized protein</fullName>
    </submittedName>
</protein>
<dbReference type="EMBL" id="JQBM01000002">
    <property type="protein sequence ID" value="KRN46670.1"/>
    <property type="molecule type" value="Genomic_DNA"/>
</dbReference>
<dbReference type="AlphaFoldDB" id="A0A0R2H2N1"/>